<dbReference type="Gene3D" id="3.40.50.300">
    <property type="entry name" value="P-loop containing nucleotide triphosphate hydrolases"/>
    <property type="match status" value="1"/>
</dbReference>
<dbReference type="CDD" id="cd03213">
    <property type="entry name" value="ABCG_EPDR"/>
    <property type="match status" value="1"/>
</dbReference>
<dbReference type="GO" id="GO:0140359">
    <property type="term" value="F:ABC-type transporter activity"/>
    <property type="evidence" value="ECO:0007669"/>
    <property type="project" value="InterPro"/>
</dbReference>
<reference evidence="10 11" key="1">
    <citation type="journal article" date="2018" name="Plant J.">
        <title>Genome sequences of Chlorella sorokiniana UTEX 1602 and Micractinium conductrix SAG 241.80: implications to maltose excretion by a green alga.</title>
        <authorList>
            <person name="Arriola M.B."/>
            <person name="Velmurugan N."/>
            <person name="Zhang Y."/>
            <person name="Plunkett M.H."/>
            <person name="Hondzo H."/>
            <person name="Barney B.M."/>
        </authorList>
    </citation>
    <scope>NUCLEOTIDE SEQUENCE [LARGE SCALE GENOMIC DNA]</scope>
    <source>
        <strain evidence="10 11">SAG 241.80</strain>
    </source>
</reference>
<proteinExistence type="predicted"/>
<dbReference type="InterPro" id="IPR003439">
    <property type="entry name" value="ABC_transporter-like_ATP-bd"/>
</dbReference>
<dbReference type="GO" id="GO:0016020">
    <property type="term" value="C:membrane"/>
    <property type="evidence" value="ECO:0007669"/>
    <property type="project" value="UniProtKB-SubCell"/>
</dbReference>
<dbReference type="PANTHER" id="PTHR48041:SF139">
    <property type="entry name" value="PROTEIN SCARLET"/>
    <property type="match status" value="1"/>
</dbReference>
<sequence length="586" mass="63913">MGDLEAGEASAGLEPAGGVELAWSELSVVSSKHKKRLLDSVSGQVGPGFHAIMGPSGAGKSTLLNALACRMDKGATTEGKARLNRAPYGLNHLKRIASYVMQDDLLNSHHTVEETLVFAAKLRLPPGTSVEERVTRIEEVIEACRLTDCRHTLVGSPRKGISGGERKRLCVAVELLTRPALLFLDEPTSGLDSTTALSLCSLLRELADTRRCTILCTIHQPSAKIFTLFHNLLLLQEGRIVFQGPPSTAVTVFAKAGYPCPPLTNPADHVMDVITPRIVANSRAPSYSNLRLQEPPVIELPEQDGELGVDLRQRMPWRRQYTILLGRCWKEQQRRWRTMLVQMLQSLVMATLIGGVFFQIGTNQTSTAKRLPVLFFCTINQGIFGALAVVNSFPAERVLSLRERASGMYLASAYFLAKTTAEAAMYVIAPICFSSIAYWMVGLQPTFGKFCVFSCFMVLCQQAAVSLAQAVSALCRDVDTSVVVLPMALEITRLFGGFFLAPALQQKWMVVLDYLSYVRYTYMGVALNELHGLVLTCTPEQLAKAPGGVCPITSGEQTINTLDLDQLSIGANAGVLLCTAFVGFYS</sequence>
<dbReference type="Pfam" id="PF19055">
    <property type="entry name" value="ABC2_membrane_7"/>
    <property type="match status" value="1"/>
</dbReference>
<dbReference type="Pfam" id="PF01061">
    <property type="entry name" value="ABC2_membrane"/>
    <property type="match status" value="1"/>
</dbReference>
<feature type="transmembrane region" description="Helical" evidence="8">
    <location>
        <begin position="483"/>
        <end position="504"/>
    </location>
</feature>
<evidence type="ECO:0000256" key="6">
    <source>
        <dbReference type="ARBA" id="ARBA00022989"/>
    </source>
</evidence>
<protein>
    <submittedName>
        <fullName evidence="10">ABC transporter G family</fullName>
    </submittedName>
</protein>
<evidence type="ECO:0000256" key="5">
    <source>
        <dbReference type="ARBA" id="ARBA00022840"/>
    </source>
</evidence>
<feature type="transmembrane region" description="Helical" evidence="8">
    <location>
        <begin position="373"/>
        <end position="394"/>
    </location>
</feature>
<keyword evidence="7 8" id="KW-0472">Membrane</keyword>
<keyword evidence="2" id="KW-0813">Transport</keyword>
<keyword evidence="11" id="KW-1185">Reference proteome</keyword>
<accession>A0A2P6UZM1</accession>
<dbReference type="SUPFAM" id="SSF52540">
    <property type="entry name" value="P-loop containing nucleoside triphosphate hydrolases"/>
    <property type="match status" value="1"/>
</dbReference>
<dbReference type="AlphaFoldDB" id="A0A2P6UZM1"/>
<evidence type="ECO:0000259" key="9">
    <source>
        <dbReference type="PROSITE" id="PS50893"/>
    </source>
</evidence>
<dbReference type="InterPro" id="IPR027417">
    <property type="entry name" value="P-loop_NTPase"/>
</dbReference>
<dbReference type="OrthoDB" id="66620at2759"/>
<dbReference type="PANTHER" id="PTHR48041">
    <property type="entry name" value="ABC TRANSPORTER G FAMILY MEMBER 28"/>
    <property type="match status" value="1"/>
</dbReference>
<feature type="transmembrane region" description="Helical" evidence="8">
    <location>
        <begin position="447"/>
        <end position="471"/>
    </location>
</feature>
<evidence type="ECO:0000256" key="8">
    <source>
        <dbReference type="SAM" id="Phobius"/>
    </source>
</evidence>
<organism evidence="10 11">
    <name type="scientific">Micractinium conductrix</name>
    <dbReference type="NCBI Taxonomy" id="554055"/>
    <lineage>
        <taxon>Eukaryota</taxon>
        <taxon>Viridiplantae</taxon>
        <taxon>Chlorophyta</taxon>
        <taxon>core chlorophytes</taxon>
        <taxon>Trebouxiophyceae</taxon>
        <taxon>Chlorellales</taxon>
        <taxon>Chlorellaceae</taxon>
        <taxon>Chlorella clade</taxon>
        <taxon>Micractinium</taxon>
    </lineage>
</organism>
<keyword evidence="6 8" id="KW-1133">Transmembrane helix</keyword>
<dbReference type="InterPro" id="IPR043926">
    <property type="entry name" value="ABCG_dom"/>
</dbReference>
<keyword evidence="3 8" id="KW-0812">Transmembrane</keyword>
<dbReference type="PROSITE" id="PS00211">
    <property type="entry name" value="ABC_TRANSPORTER_1"/>
    <property type="match status" value="1"/>
</dbReference>
<dbReference type="InterPro" id="IPR017871">
    <property type="entry name" value="ABC_transporter-like_CS"/>
</dbReference>
<dbReference type="SMART" id="SM00382">
    <property type="entry name" value="AAA"/>
    <property type="match status" value="1"/>
</dbReference>
<evidence type="ECO:0000256" key="1">
    <source>
        <dbReference type="ARBA" id="ARBA00004141"/>
    </source>
</evidence>
<dbReference type="InterPro" id="IPR003593">
    <property type="entry name" value="AAA+_ATPase"/>
</dbReference>
<gene>
    <name evidence="10" type="ORF">C2E20_9059</name>
</gene>
<evidence type="ECO:0000256" key="7">
    <source>
        <dbReference type="ARBA" id="ARBA00023136"/>
    </source>
</evidence>
<dbReference type="GO" id="GO:0005524">
    <property type="term" value="F:ATP binding"/>
    <property type="evidence" value="ECO:0007669"/>
    <property type="project" value="UniProtKB-KW"/>
</dbReference>
<dbReference type="EMBL" id="LHPF02000070">
    <property type="protein sequence ID" value="PSC67254.1"/>
    <property type="molecule type" value="Genomic_DNA"/>
</dbReference>
<evidence type="ECO:0000256" key="2">
    <source>
        <dbReference type="ARBA" id="ARBA00022448"/>
    </source>
</evidence>
<feature type="transmembrane region" description="Helical" evidence="8">
    <location>
        <begin position="340"/>
        <end position="361"/>
    </location>
</feature>
<dbReference type="STRING" id="554055.A0A2P6UZM1"/>
<keyword evidence="4" id="KW-0547">Nucleotide-binding</keyword>
<feature type="domain" description="ABC transporter" evidence="9">
    <location>
        <begin position="21"/>
        <end position="262"/>
    </location>
</feature>
<comment type="subcellular location">
    <subcellularLocation>
        <location evidence="1">Membrane</location>
        <topology evidence="1">Multi-pass membrane protein</topology>
    </subcellularLocation>
</comment>
<evidence type="ECO:0000313" key="11">
    <source>
        <dbReference type="Proteomes" id="UP000239649"/>
    </source>
</evidence>
<dbReference type="InterPro" id="IPR050352">
    <property type="entry name" value="ABCG_transporters"/>
</dbReference>
<keyword evidence="5" id="KW-0067">ATP-binding</keyword>
<dbReference type="InterPro" id="IPR013525">
    <property type="entry name" value="ABC2_TM"/>
</dbReference>
<evidence type="ECO:0000256" key="4">
    <source>
        <dbReference type="ARBA" id="ARBA00022741"/>
    </source>
</evidence>
<evidence type="ECO:0000256" key="3">
    <source>
        <dbReference type="ARBA" id="ARBA00022692"/>
    </source>
</evidence>
<dbReference type="PROSITE" id="PS50893">
    <property type="entry name" value="ABC_TRANSPORTER_2"/>
    <property type="match status" value="1"/>
</dbReference>
<comment type="caution">
    <text evidence="10">The sequence shown here is derived from an EMBL/GenBank/DDBJ whole genome shotgun (WGS) entry which is preliminary data.</text>
</comment>
<dbReference type="Pfam" id="PF00005">
    <property type="entry name" value="ABC_tran"/>
    <property type="match status" value="1"/>
</dbReference>
<name>A0A2P6UZM1_9CHLO</name>
<evidence type="ECO:0000313" key="10">
    <source>
        <dbReference type="EMBL" id="PSC67254.1"/>
    </source>
</evidence>
<dbReference type="Proteomes" id="UP000239649">
    <property type="component" value="Unassembled WGS sequence"/>
</dbReference>
<dbReference type="GO" id="GO:0016887">
    <property type="term" value="F:ATP hydrolysis activity"/>
    <property type="evidence" value="ECO:0007669"/>
    <property type="project" value="InterPro"/>
</dbReference>
<feature type="transmembrane region" description="Helical" evidence="8">
    <location>
        <begin position="415"/>
        <end position="441"/>
    </location>
</feature>